<sequence length="211" mass="22689">AQHSTAKGPAVEPVSGSLTRPAWQDNCRQDLMYDVRPPRRASKDVGPSGYLQPPQQMPSRSNSPMASSHSPDGRSPPTSCGGQSTSRSPRGSLSGMEEDDSSPLQSPLEALPGTWGTVERTFRAFCGLRQEGMDGKTFAKLCKDCDLVDKNLTATGLDIVFAKVVQKGQRRIGLEEFDSALPLLAERKCVSVDEICGLIRRSGGPVLNSTK</sequence>
<dbReference type="PANTHER" id="PTHR12932">
    <property type="entry name" value="P25 ALPHA-RELATED"/>
    <property type="match status" value="1"/>
</dbReference>
<dbReference type="GO" id="GO:0015631">
    <property type="term" value="F:tubulin binding"/>
    <property type="evidence" value="ECO:0007669"/>
    <property type="project" value="InterPro"/>
</dbReference>
<feature type="compositionally biased region" description="Basic and acidic residues" evidence="2">
    <location>
        <begin position="27"/>
        <end position="43"/>
    </location>
</feature>
<feature type="compositionally biased region" description="Polar residues" evidence="2">
    <location>
        <begin position="53"/>
        <end position="91"/>
    </location>
</feature>
<dbReference type="SUPFAM" id="SSF47473">
    <property type="entry name" value="EF-hand"/>
    <property type="match status" value="1"/>
</dbReference>
<evidence type="ECO:0000256" key="1">
    <source>
        <dbReference type="ARBA" id="ARBA00010994"/>
    </source>
</evidence>
<comment type="similarity">
    <text evidence="1">Belongs to the TPPP family.</text>
</comment>
<evidence type="ECO:0000313" key="4">
    <source>
        <dbReference type="Proteomes" id="UP000654075"/>
    </source>
</evidence>
<dbReference type="Gene3D" id="1.10.238.10">
    <property type="entry name" value="EF-hand"/>
    <property type="match status" value="1"/>
</dbReference>
<feature type="non-terminal residue" evidence="3">
    <location>
        <position position="1"/>
    </location>
</feature>
<accession>A0A813GJT2</accession>
<gene>
    <name evidence="3" type="ORF">PGLA1383_LOCUS40271</name>
</gene>
<feature type="non-terminal residue" evidence="3">
    <location>
        <position position="211"/>
    </location>
</feature>
<dbReference type="GO" id="GO:0005874">
    <property type="term" value="C:microtubule"/>
    <property type="evidence" value="ECO:0007669"/>
    <property type="project" value="TreeGrafter"/>
</dbReference>
<keyword evidence="4" id="KW-1185">Reference proteome</keyword>
<comment type="caution">
    <text evidence="3">The sequence shown here is derived from an EMBL/GenBank/DDBJ whole genome shotgun (WGS) entry which is preliminary data.</text>
</comment>
<proteinExistence type="inferred from homology"/>
<dbReference type="InterPro" id="IPR008907">
    <property type="entry name" value="TPP/p25"/>
</dbReference>
<organism evidence="3 4">
    <name type="scientific">Polarella glacialis</name>
    <name type="common">Dinoflagellate</name>
    <dbReference type="NCBI Taxonomy" id="89957"/>
    <lineage>
        <taxon>Eukaryota</taxon>
        <taxon>Sar</taxon>
        <taxon>Alveolata</taxon>
        <taxon>Dinophyceae</taxon>
        <taxon>Suessiales</taxon>
        <taxon>Suessiaceae</taxon>
        <taxon>Polarella</taxon>
    </lineage>
</organism>
<evidence type="ECO:0000256" key="2">
    <source>
        <dbReference type="SAM" id="MobiDB-lite"/>
    </source>
</evidence>
<dbReference type="InterPro" id="IPR011992">
    <property type="entry name" value="EF-hand-dom_pair"/>
</dbReference>
<dbReference type="Proteomes" id="UP000654075">
    <property type="component" value="Unassembled WGS sequence"/>
</dbReference>
<evidence type="ECO:0000313" key="3">
    <source>
        <dbReference type="EMBL" id="CAE8622927.1"/>
    </source>
</evidence>
<feature type="region of interest" description="Disordered" evidence="2">
    <location>
        <begin position="1"/>
        <end position="112"/>
    </location>
</feature>
<dbReference type="GO" id="GO:0046785">
    <property type="term" value="P:microtubule polymerization"/>
    <property type="evidence" value="ECO:0007669"/>
    <property type="project" value="InterPro"/>
</dbReference>
<reference evidence="3" key="1">
    <citation type="submission" date="2021-02" db="EMBL/GenBank/DDBJ databases">
        <authorList>
            <person name="Dougan E. K."/>
            <person name="Rhodes N."/>
            <person name="Thang M."/>
            <person name="Chan C."/>
        </authorList>
    </citation>
    <scope>NUCLEOTIDE SEQUENCE</scope>
</reference>
<dbReference type="EMBL" id="CAJNNV010028091">
    <property type="protein sequence ID" value="CAE8622927.1"/>
    <property type="molecule type" value="Genomic_DNA"/>
</dbReference>
<protein>
    <submittedName>
        <fullName evidence="3">Uncharacterized protein</fullName>
    </submittedName>
</protein>
<dbReference type="Pfam" id="PF05517">
    <property type="entry name" value="p25-alpha"/>
    <property type="match status" value="1"/>
</dbReference>
<dbReference type="PANTHER" id="PTHR12932:SF9">
    <property type="entry name" value="TUBULIN POLYMERIZATION-PROMOTING PROTEIN HOMOLOG"/>
    <property type="match status" value="1"/>
</dbReference>
<dbReference type="GO" id="GO:0001578">
    <property type="term" value="P:microtubule bundle formation"/>
    <property type="evidence" value="ECO:0007669"/>
    <property type="project" value="TreeGrafter"/>
</dbReference>
<name>A0A813GJT2_POLGL</name>
<dbReference type="OrthoDB" id="548799at2759"/>
<dbReference type="GO" id="GO:0032273">
    <property type="term" value="P:positive regulation of protein polymerization"/>
    <property type="evidence" value="ECO:0007669"/>
    <property type="project" value="TreeGrafter"/>
</dbReference>
<dbReference type="AlphaFoldDB" id="A0A813GJT2"/>